<dbReference type="AlphaFoldDB" id="A0A1A2EBQ7"/>
<dbReference type="PANTHER" id="PTHR21660">
    <property type="entry name" value="THIOESTERASE SUPERFAMILY MEMBER-RELATED"/>
    <property type="match status" value="1"/>
</dbReference>
<dbReference type="Proteomes" id="UP000093985">
    <property type="component" value="Unassembled WGS sequence"/>
</dbReference>
<comment type="caution">
    <text evidence="4">The sequence shown here is derived from an EMBL/GenBank/DDBJ whole genome shotgun (WGS) entry which is preliminary data.</text>
</comment>
<evidence type="ECO:0000259" key="3">
    <source>
        <dbReference type="Pfam" id="PF03061"/>
    </source>
</evidence>
<gene>
    <name evidence="4" type="ORF">A5771_16025</name>
</gene>
<dbReference type="OrthoDB" id="4750587at2"/>
<dbReference type="PANTHER" id="PTHR21660:SF1">
    <property type="entry name" value="ACYL-COENZYME A THIOESTERASE 13"/>
    <property type="match status" value="1"/>
</dbReference>
<dbReference type="InterPro" id="IPR039298">
    <property type="entry name" value="ACOT13"/>
</dbReference>
<dbReference type="EMBL" id="LZIN01000084">
    <property type="protein sequence ID" value="OBG01909.1"/>
    <property type="molecule type" value="Genomic_DNA"/>
</dbReference>
<organism evidence="4 5">
    <name type="scientific">Mycolicibacter sinensis (strain JDM601)</name>
    <name type="common">Mycobacterium sinense</name>
    <dbReference type="NCBI Taxonomy" id="875328"/>
    <lineage>
        <taxon>Bacteria</taxon>
        <taxon>Bacillati</taxon>
        <taxon>Actinomycetota</taxon>
        <taxon>Actinomycetes</taxon>
        <taxon>Mycobacteriales</taxon>
        <taxon>Mycobacteriaceae</taxon>
        <taxon>Mycolicibacter</taxon>
    </lineage>
</organism>
<dbReference type="InterPro" id="IPR006683">
    <property type="entry name" value="Thioestr_dom"/>
</dbReference>
<evidence type="ECO:0000313" key="5">
    <source>
        <dbReference type="Proteomes" id="UP000093985"/>
    </source>
</evidence>
<dbReference type="RefSeq" id="WP_064856489.1">
    <property type="nucleotide sequence ID" value="NZ_LZIM01000114.1"/>
</dbReference>
<dbReference type="Pfam" id="PF03061">
    <property type="entry name" value="4HBT"/>
    <property type="match status" value="1"/>
</dbReference>
<accession>A0A1A2EBQ7</accession>
<dbReference type="Gene3D" id="3.10.129.10">
    <property type="entry name" value="Hotdog Thioesterase"/>
    <property type="match status" value="1"/>
</dbReference>
<feature type="domain" description="Thioesterase" evidence="3">
    <location>
        <begin position="45"/>
        <end position="116"/>
    </location>
</feature>
<comment type="similarity">
    <text evidence="1">Belongs to the thioesterase PaaI family.</text>
</comment>
<protein>
    <submittedName>
        <fullName evidence="4">Transcriptional regulator</fullName>
    </submittedName>
</protein>
<dbReference type="CDD" id="cd03443">
    <property type="entry name" value="PaaI_thioesterase"/>
    <property type="match status" value="1"/>
</dbReference>
<dbReference type="GO" id="GO:0047617">
    <property type="term" value="F:fatty acyl-CoA hydrolase activity"/>
    <property type="evidence" value="ECO:0007669"/>
    <property type="project" value="InterPro"/>
</dbReference>
<dbReference type="InterPro" id="IPR003736">
    <property type="entry name" value="PAAI_dom"/>
</dbReference>
<dbReference type="SUPFAM" id="SSF54637">
    <property type="entry name" value="Thioesterase/thiol ester dehydrase-isomerase"/>
    <property type="match status" value="1"/>
</dbReference>
<evidence type="ECO:0000313" key="4">
    <source>
        <dbReference type="EMBL" id="OBG01909.1"/>
    </source>
</evidence>
<dbReference type="InterPro" id="IPR029069">
    <property type="entry name" value="HotDog_dom_sf"/>
</dbReference>
<proteinExistence type="inferred from homology"/>
<sequence>MTAPQSIRELFAQLGLQEVPSADGTLTMEMPVDERVVNTAGGLQGGLIATMADVAAGQLAARSTAFGNGIATTDLFIRYLRPIKIGPARAVATILRTGRRSVVVQVDIYRGNDDELAATATVNFAAIELPGG</sequence>
<evidence type="ECO:0000256" key="1">
    <source>
        <dbReference type="ARBA" id="ARBA00008324"/>
    </source>
</evidence>
<reference evidence="5" key="1">
    <citation type="submission" date="2016-06" db="EMBL/GenBank/DDBJ databases">
        <authorList>
            <person name="Sutton G."/>
            <person name="Brinkac L."/>
            <person name="Sanka R."/>
            <person name="Adams M."/>
            <person name="Lau E."/>
            <person name="Mehaffy C."/>
            <person name="Tameris M."/>
            <person name="Hatherill M."/>
            <person name="Hanekom W."/>
            <person name="Mahomed H."/>
            <person name="Mcshane H."/>
        </authorList>
    </citation>
    <scope>NUCLEOTIDE SEQUENCE [LARGE SCALE GENOMIC DNA]</scope>
    <source>
        <strain evidence="5">852014-51077_SCH5608930-a</strain>
    </source>
</reference>
<evidence type="ECO:0000256" key="2">
    <source>
        <dbReference type="ARBA" id="ARBA00022801"/>
    </source>
</evidence>
<dbReference type="NCBIfam" id="TIGR00369">
    <property type="entry name" value="unchar_dom_1"/>
    <property type="match status" value="1"/>
</dbReference>
<name>A0A1A2EBQ7_MYCSD</name>
<keyword evidence="2" id="KW-0378">Hydrolase</keyword>